<evidence type="ECO:0000256" key="2">
    <source>
        <dbReference type="SAM" id="Phobius"/>
    </source>
</evidence>
<keyword evidence="2" id="KW-1133">Transmembrane helix</keyword>
<gene>
    <name evidence="3" type="ORF">HK099_000069</name>
</gene>
<protein>
    <submittedName>
        <fullName evidence="3">Uncharacterized protein</fullName>
    </submittedName>
</protein>
<dbReference type="EMBL" id="JADGJW010000010">
    <property type="protein sequence ID" value="KAJ3227815.1"/>
    <property type="molecule type" value="Genomic_DNA"/>
</dbReference>
<name>A0AAD5U902_9FUNG</name>
<keyword evidence="4" id="KW-1185">Reference proteome</keyword>
<evidence type="ECO:0000313" key="3">
    <source>
        <dbReference type="EMBL" id="KAJ3227815.1"/>
    </source>
</evidence>
<proteinExistence type="predicted"/>
<evidence type="ECO:0000256" key="1">
    <source>
        <dbReference type="SAM" id="MobiDB-lite"/>
    </source>
</evidence>
<keyword evidence="2" id="KW-0472">Membrane</keyword>
<accession>A0AAD5U902</accession>
<evidence type="ECO:0000313" key="4">
    <source>
        <dbReference type="Proteomes" id="UP001211065"/>
    </source>
</evidence>
<dbReference type="AlphaFoldDB" id="A0AAD5U902"/>
<reference evidence="3" key="1">
    <citation type="submission" date="2020-05" db="EMBL/GenBank/DDBJ databases">
        <title>Phylogenomic resolution of chytrid fungi.</title>
        <authorList>
            <person name="Stajich J.E."/>
            <person name="Amses K."/>
            <person name="Simmons R."/>
            <person name="Seto K."/>
            <person name="Myers J."/>
            <person name="Bonds A."/>
            <person name="Quandt C.A."/>
            <person name="Barry K."/>
            <person name="Liu P."/>
            <person name="Grigoriev I."/>
            <person name="Longcore J.E."/>
            <person name="James T.Y."/>
        </authorList>
    </citation>
    <scope>NUCLEOTIDE SEQUENCE</scope>
    <source>
        <strain evidence="3">JEL0476</strain>
    </source>
</reference>
<comment type="caution">
    <text evidence="3">The sequence shown here is derived from an EMBL/GenBank/DDBJ whole genome shotgun (WGS) entry which is preliminary data.</text>
</comment>
<feature type="transmembrane region" description="Helical" evidence="2">
    <location>
        <begin position="137"/>
        <end position="160"/>
    </location>
</feature>
<sequence>MVVGGADDCCYIAYPTWMEQGKYVFNITSFNYQKSLVRYPIEVTFPEVYVIHLNGSLSSTFVSCEKEKNVFSCNADDTSNQVNLIFNVENNDTPTFSQFKLNNGQCRGPMWWCGSEAAPQEENWLLKTDNIGLLKNVVRWQTVTVAVALVITLATAFYFYQLNGTLVCCGKQRKKSRKGSIPNENGNKEEEDKIPMSSQPTIGGKGTLLGKNKSSDTIKEGTLIQAILDKSAGGQKRVDVFNDSVCSPSRFQKFSNRNVVTDIDYPSSCNRIKRLPRLKRTVFPKNQTTINKMASGHTINTSAFNSFNRFSPRKEVFIKNDSVSGNLEFVSVNLSVKEQNLLKRRNCKIDKIKNFPYSSTDSLNSYTTPII</sequence>
<organism evidence="3 4">
    <name type="scientific">Clydaea vesicula</name>
    <dbReference type="NCBI Taxonomy" id="447962"/>
    <lineage>
        <taxon>Eukaryota</taxon>
        <taxon>Fungi</taxon>
        <taxon>Fungi incertae sedis</taxon>
        <taxon>Chytridiomycota</taxon>
        <taxon>Chytridiomycota incertae sedis</taxon>
        <taxon>Chytridiomycetes</taxon>
        <taxon>Lobulomycetales</taxon>
        <taxon>Lobulomycetaceae</taxon>
        <taxon>Clydaea</taxon>
    </lineage>
</organism>
<dbReference type="Proteomes" id="UP001211065">
    <property type="component" value="Unassembled WGS sequence"/>
</dbReference>
<feature type="region of interest" description="Disordered" evidence="1">
    <location>
        <begin position="176"/>
        <end position="210"/>
    </location>
</feature>
<keyword evidence="2" id="KW-0812">Transmembrane</keyword>